<dbReference type="Proteomes" id="UP001138681">
    <property type="component" value="Unassembled WGS sequence"/>
</dbReference>
<feature type="signal peptide" evidence="1">
    <location>
        <begin position="1"/>
        <end position="25"/>
    </location>
</feature>
<dbReference type="InterPro" id="IPR018637">
    <property type="entry name" value="DUF2059"/>
</dbReference>
<protein>
    <submittedName>
        <fullName evidence="3">DUF2059 domain-containing protein</fullName>
    </submittedName>
</protein>
<dbReference type="AlphaFoldDB" id="A0A9X1F445"/>
<keyword evidence="4" id="KW-1185">Reference proteome</keyword>
<evidence type="ECO:0000313" key="4">
    <source>
        <dbReference type="Proteomes" id="UP001138681"/>
    </source>
</evidence>
<evidence type="ECO:0000256" key="1">
    <source>
        <dbReference type="SAM" id="SignalP"/>
    </source>
</evidence>
<evidence type="ECO:0000313" key="3">
    <source>
        <dbReference type="EMBL" id="MBV7259902.1"/>
    </source>
</evidence>
<gene>
    <name evidence="3" type="ORF">KCG46_10020</name>
</gene>
<keyword evidence="1" id="KW-0732">Signal</keyword>
<feature type="domain" description="DUF2059" evidence="2">
    <location>
        <begin position="126"/>
        <end position="166"/>
    </location>
</feature>
<sequence>MHLIKSVSLRALPIAVLAAPISALAQEQPSEPSPFSETEDQSETSLTELDTASLDLAGQIVTIGYPKETREALFFGSMDQTIIQLRQALGDFMPEDDPEAVKIFDEWIVKYTEESKVILRKHIPSIMDGMTAAYADLFSEEELRDILAFVQTPSGKQFFDRMPDVVGSASFADANQAYLDESMASVIPAQRELLNQLREHQESKDEPSETT</sequence>
<reference evidence="3" key="1">
    <citation type="submission" date="2021-04" db="EMBL/GenBank/DDBJ databases">
        <authorList>
            <person name="Pira H."/>
            <person name="Risdian C."/>
            <person name="Wink J."/>
        </authorList>
    </citation>
    <scope>NUCLEOTIDE SEQUENCE</scope>
    <source>
        <strain evidence="3">WH158</strain>
    </source>
</reference>
<dbReference type="Pfam" id="PF09832">
    <property type="entry name" value="DUF2059"/>
    <property type="match status" value="1"/>
</dbReference>
<evidence type="ECO:0000259" key="2">
    <source>
        <dbReference type="Pfam" id="PF09832"/>
    </source>
</evidence>
<accession>A0A9X1F445</accession>
<comment type="caution">
    <text evidence="3">The sequence shown here is derived from an EMBL/GenBank/DDBJ whole genome shotgun (WGS) entry which is preliminary data.</text>
</comment>
<name>A0A9X1F445_9SPHN</name>
<organism evidence="3 4">
    <name type="scientific">Erythrobacter crassostreae</name>
    <dbReference type="NCBI Taxonomy" id="2828328"/>
    <lineage>
        <taxon>Bacteria</taxon>
        <taxon>Pseudomonadati</taxon>
        <taxon>Pseudomonadota</taxon>
        <taxon>Alphaproteobacteria</taxon>
        <taxon>Sphingomonadales</taxon>
        <taxon>Erythrobacteraceae</taxon>
        <taxon>Erythrobacter/Porphyrobacter group</taxon>
        <taxon>Erythrobacter</taxon>
    </lineage>
</organism>
<dbReference type="EMBL" id="JAGSPC010000001">
    <property type="protein sequence ID" value="MBV7259902.1"/>
    <property type="molecule type" value="Genomic_DNA"/>
</dbReference>
<proteinExistence type="predicted"/>
<dbReference type="RefSeq" id="WP_218405078.1">
    <property type="nucleotide sequence ID" value="NZ_JAGSPC010000001.1"/>
</dbReference>
<feature type="chain" id="PRO_5040872562" evidence="1">
    <location>
        <begin position="26"/>
        <end position="211"/>
    </location>
</feature>